<evidence type="ECO:0000313" key="2">
    <source>
        <dbReference type="EMBL" id="EDN75973.1"/>
    </source>
</evidence>
<proteinExistence type="predicted"/>
<evidence type="ECO:0000256" key="1">
    <source>
        <dbReference type="SAM" id="Phobius"/>
    </source>
</evidence>
<evidence type="ECO:0000313" key="3">
    <source>
        <dbReference type="Proteomes" id="UP000004410"/>
    </source>
</evidence>
<gene>
    <name evidence="2" type="ORF">RUMGNA_03596</name>
</gene>
<comment type="caution">
    <text evidence="2">The sequence shown here is derived from an EMBL/GenBank/DDBJ whole genome shotgun (WGS) entry which is preliminary data.</text>
</comment>
<dbReference type="Proteomes" id="UP000004410">
    <property type="component" value="Unassembled WGS sequence"/>
</dbReference>
<dbReference type="PaxDb" id="411470-RUMGNA_03596"/>
<reference evidence="2 3" key="1">
    <citation type="submission" date="2007-04" db="EMBL/GenBank/DDBJ databases">
        <authorList>
            <person name="Fulton L."/>
            <person name="Clifton S."/>
            <person name="Fulton B."/>
            <person name="Xu J."/>
            <person name="Minx P."/>
            <person name="Pepin K.H."/>
            <person name="Johnson M."/>
            <person name="Thiruvilangam P."/>
            <person name="Bhonagiri V."/>
            <person name="Nash W.E."/>
            <person name="Mardis E.R."/>
            <person name="Wilson R.K."/>
        </authorList>
    </citation>
    <scope>NUCLEOTIDE SEQUENCE [LARGE SCALE GENOMIC DNA]</scope>
    <source>
        <strain evidence="2 3">ATCC 29149</strain>
    </source>
</reference>
<dbReference type="EMBL" id="AAYG02000032">
    <property type="protein sequence ID" value="EDN75973.1"/>
    <property type="molecule type" value="Genomic_DNA"/>
</dbReference>
<feature type="transmembrane region" description="Helical" evidence="1">
    <location>
        <begin position="6"/>
        <end position="25"/>
    </location>
</feature>
<keyword evidence="1" id="KW-0812">Transmembrane</keyword>
<reference evidence="2 3" key="2">
    <citation type="submission" date="2007-06" db="EMBL/GenBank/DDBJ databases">
        <title>Draft genome sequence of Ruminococcus gnavus (ATCC 29149).</title>
        <authorList>
            <person name="Sudarsanam P."/>
            <person name="Ley R."/>
            <person name="Guruge J."/>
            <person name="Turnbaugh P.J."/>
            <person name="Mahowald M."/>
            <person name="Liep D."/>
            <person name="Gordon J."/>
        </authorList>
    </citation>
    <scope>NUCLEOTIDE SEQUENCE [LARGE SCALE GENOMIC DNA]</scope>
    <source>
        <strain evidence="2 3">ATCC 29149</strain>
    </source>
</reference>
<organism evidence="2 3">
    <name type="scientific">Mediterraneibacter gnavus (strain ATCC 29149 / DSM 114966 / JCM 6515 / VPI C7-9)</name>
    <name type="common">Ruminococcus gnavus</name>
    <dbReference type="NCBI Taxonomy" id="411470"/>
    <lineage>
        <taxon>Bacteria</taxon>
        <taxon>Bacillati</taxon>
        <taxon>Bacillota</taxon>
        <taxon>Clostridia</taxon>
        <taxon>Lachnospirales</taxon>
        <taxon>Lachnospiraceae</taxon>
        <taxon>Mediterraneibacter</taxon>
    </lineage>
</organism>
<protein>
    <submittedName>
        <fullName evidence="2">Uncharacterized protein</fullName>
    </submittedName>
</protein>
<sequence length="57" mass="6979">MLFPCLLFVSGIFCLFFLNYIYYAFGTNTRKTVQLLKFFYKNMNFFFFLCFKRANLI</sequence>
<accession>A7B7N0</accession>
<keyword evidence="1" id="KW-0472">Membrane</keyword>
<keyword evidence="1" id="KW-1133">Transmembrane helix</keyword>
<dbReference type="AlphaFoldDB" id="A7B7N0"/>
<name>A7B7N0_MEDG7</name>